<accession>A0A2S4HF10</accession>
<feature type="signal peptide" evidence="1">
    <location>
        <begin position="1"/>
        <end position="23"/>
    </location>
</feature>
<reference evidence="2" key="1">
    <citation type="submission" date="2018-01" db="EMBL/GenBank/DDBJ databases">
        <authorList>
            <person name="Yu X.-D."/>
        </authorList>
    </citation>
    <scope>NUCLEOTIDE SEQUENCE</scope>
    <source>
        <strain evidence="2">ZX-21</strain>
    </source>
</reference>
<evidence type="ECO:0008006" key="4">
    <source>
        <dbReference type="Google" id="ProtNLM"/>
    </source>
</evidence>
<dbReference type="EMBL" id="PQGG01000028">
    <property type="protein sequence ID" value="POP52573.1"/>
    <property type="molecule type" value="Genomic_DNA"/>
</dbReference>
<evidence type="ECO:0000313" key="3">
    <source>
        <dbReference type="Proteomes" id="UP000237222"/>
    </source>
</evidence>
<sequence length="121" mass="13359">MLKRVLTYFLLALIVLQSGMSMGDAHQLHQSSSEHVTFDEAHQHLGVLEVEKHDVKTLTTDTSASSTLDCHHCCHGHAHFCPAILVSTDQLLLTKSSSPVSFYSESAFPNTFETILRPPKA</sequence>
<gene>
    <name evidence="2" type="ORF">C0068_12205</name>
</gene>
<keyword evidence="1" id="KW-0732">Signal</keyword>
<dbReference type="Proteomes" id="UP000237222">
    <property type="component" value="Unassembled WGS sequence"/>
</dbReference>
<feature type="chain" id="PRO_5015783582" description="DUF2946 domain-containing protein" evidence="1">
    <location>
        <begin position="24"/>
        <end position="121"/>
    </location>
</feature>
<evidence type="ECO:0000313" key="2">
    <source>
        <dbReference type="EMBL" id="POP52573.1"/>
    </source>
</evidence>
<comment type="caution">
    <text evidence="2">The sequence shown here is derived from an EMBL/GenBank/DDBJ whole genome shotgun (WGS) entry which is preliminary data.</text>
</comment>
<proteinExistence type="predicted"/>
<evidence type="ECO:0000256" key="1">
    <source>
        <dbReference type="SAM" id="SignalP"/>
    </source>
</evidence>
<organism evidence="2 3">
    <name type="scientific">Zhongshania marina</name>
    <dbReference type="NCBI Taxonomy" id="2304603"/>
    <lineage>
        <taxon>Bacteria</taxon>
        <taxon>Pseudomonadati</taxon>
        <taxon>Pseudomonadota</taxon>
        <taxon>Gammaproteobacteria</taxon>
        <taxon>Cellvibrionales</taxon>
        <taxon>Spongiibacteraceae</taxon>
        <taxon>Zhongshania</taxon>
    </lineage>
</organism>
<protein>
    <recommendedName>
        <fullName evidence="4">DUF2946 domain-containing protein</fullName>
    </recommendedName>
</protein>
<name>A0A2S4HF10_9GAMM</name>
<dbReference type="OrthoDB" id="5706406at2"/>
<dbReference type="AlphaFoldDB" id="A0A2S4HF10"/>
<dbReference type="RefSeq" id="WP_081482686.1">
    <property type="nucleotide sequence ID" value="NZ_PQGG01000028.1"/>
</dbReference>